<dbReference type="InterPro" id="IPR013974">
    <property type="entry name" value="SAF"/>
</dbReference>
<evidence type="ECO:0000313" key="4">
    <source>
        <dbReference type="Proteomes" id="UP000052015"/>
    </source>
</evidence>
<protein>
    <submittedName>
        <fullName evidence="3">LysM domain/BON superfamily protein</fullName>
    </submittedName>
</protein>
<dbReference type="InterPro" id="IPR018392">
    <property type="entry name" value="LysM"/>
</dbReference>
<reference evidence="3 4" key="1">
    <citation type="submission" date="2015-09" db="EMBL/GenBank/DDBJ databases">
        <title>Draft genome sequence of a Caloramator mitchellensis, a moderate thermophile from the Great Artesian Basin of Australia.</title>
        <authorList>
            <person name="Patel B.K."/>
        </authorList>
    </citation>
    <scope>NUCLEOTIDE SEQUENCE [LARGE SCALE GENOMIC DNA]</scope>
    <source>
        <strain evidence="3 4">VF08</strain>
    </source>
</reference>
<dbReference type="NCBIfam" id="TIGR03177">
    <property type="entry name" value="pilus_cpaB"/>
    <property type="match status" value="1"/>
</dbReference>
<keyword evidence="1" id="KW-0472">Membrane</keyword>
<dbReference type="Pfam" id="PF08666">
    <property type="entry name" value="SAF"/>
    <property type="match status" value="1"/>
</dbReference>
<dbReference type="InterPro" id="IPR036779">
    <property type="entry name" value="LysM_dom_sf"/>
</dbReference>
<dbReference type="EMBL" id="LKHP01000012">
    <property type="protein sequence ID" value="KRQ86264.1"/>
    <property type="molecule type" value="Genomic_DNA"/>
</dbReference>
<dbReference type="CDD" id="cd11614">
    <property type="entry name" value="SAF_CpaB_FlgA_like"/>
    <property type="match status" value="1"/>
</dbReference>
<dbReference type="SMART" id="SM00858">
    <property type="entry name" value="SAF"/>
    <property type="match status" value="1"/>
</dbReference>
<sequence>MKGIAKKLIIVSFILSIMATASVYYYLNSLKNNKKEEMVNIIAAQVSIPKGTVIQKDMLKEVEISKDALLDSFITDYSHIVGKFAKENIVKDEIIIKEKLQSENINELSFQIDENKRAVSMNVTGDTGVSYLIKPGDYVDVIVFLQEKREANKLIRPEIAKMILQNVKVLAVDRNLSRENSPKDDGKVPTNFFVTLEVPANDVEKLVLAGDIGVVKLALRSVKDDKIINTNGTIDSDLLKGSSGTSSTNTKTKYIYYKVKKGDTLRNISRAFYGVPDNYALLKEINKIKDENIIVPGMVIKIPVAFE</sequence>
<dbReference type="RefSeq" id="WP_057979208.1">
    <property type="nucleotide sequence ID" value="NZ_LKHP01000012.1"/>
</dbReference>
<proteinExistence type="predicted"/>
<feature type="transmembrane region" description="Helical" evidence="1">
    <location>
        <begin position="7"/>
        <end position="27"/>
    </location>
</feature>
<dbReference type="CDD" id="cd00118">
    <property type="entry name" value="LysM"/>
    <property type="match status" value="1"/>
</dbReference>
<evidence type="ECO:0000259" key="2">
    <source>
        <dbReference type="PROSITE" id="PS51782"/>
    </source>
</evidence>
<dbReference type="Pfam" id="PF01476">
    <property type="entry name" value="LysM"/>
    <property type="match status" value="1"/>
</dbReference>
<dbReference type="Gene3D" id="3.10.350.10">
    <property type="entry name" value="LysM domain"/>
    <property type="match status" value="1"/>
</dbReference>
<dbReference type="InterPro" id="IPR017592">
    <property type="entry name" value="Pilus_assmbl_Flp-typ_CpaB"/>
</dbReference>
<keyword evidence="4" id="KW-1185">Reference proteome</keyword>
<evidence type="ECO:0000313" key="3">
    <source>
        <dbReference type="EMBL" id="KRQ86264.1"/>
    </source>
</evidence>
<dbReference type="SUPFAM" id="SSF54106">
    <property type="entry name" value="LysM domain"/>
    <property type="match status" value="1"/>
</dbReference>
<keyword evidence="1" id="KW-0812">Transmembrane</keyword>
<organism evidence="3 4">
    <name type="scientific">Caloramator mitchellensis</name>
    <dbReference type="NCBI Taxonomy" id="908809"/>
    <lineage>
        <taxon>Bacteria</taxon>
        <taxon>Bacillati</taxon>
        <taxon>Bacillota</taxon>
        <taxon>Clostridia</taxon>
        <taxon>Eubacteriales</taxon>
        <taxon>Clostridiaceae</taxon>
        <taxon>Caloramator</taxon>
    </lineage>
</organism>
<feature type="domain" description="LysM" evidence="2">
    <location>
        <begin position="255"/>
        <end position="302"/>
    </location>
</feature>
<name>A0A0R3JS28_CALMK</name>
<dbReference type="Proteomes" id="UP000052015">
    <property type="component" value="Unassembled WGS sequence"/>
</dbReference>
<dbReference type="InterPro" id="IPR031571">
    <property type="entry name" value="RcpC_dom"/>
</dbReference>
<comment type="caution">
    <text evidence="3">The sequence shown here is derived from an EMBL/GenBank/DDBJ whole genome shotgun (WGS) entry which is preliminary data.</text>
</comment>
<dbReference type="Gene3D" id="3.90.1210.10">
    <property type="entry name" value="Antifreeze-like/N-acetylneuraminic acid synthase C-terminal domain"/>
    <property type="match status" value="1"/>
</dbReference>
<accession>A0A0R3JS28</accession>
<dbReference type="STRING" id="908809.ABG79_01887"/>
<dbReference type="Pfam" id="PF16976">
    <property type="entry name" value="RcpC"/>
    <property type="match status" value="1"/>
</dbReference>
<dbReference type="AlphaFoldDB" id="A0A0R3JS28"/>
<dbReference type="SMART" id="SM00257">
    <property type="entry name" value="LysM"/>
    <property type="match status" value="1"/>
</dbReference>
<gene>
    <name evidence="3" type="ORF">ABG79_01887</name>
</gene>
<dbReference type="OrthoDB" id="1757906at2"/>
<dbReference type="PROSITE" id="PS51782">
    <property type="entry name" value="LYSM"/>
    <property type="match status" value="1"/>
</dbReference>
<keyword evidence="1" id="KW-1133">Transmembrane helix</keyword>
<evidence type="ECO:0000256" key="1">
    <source>
        <dbReference type="SAM" id="Phobius"/>
    </source>
</evidence>